<comment type="caution">
    <text evidence="1">The sequence shown here is derived from an EMBL/GenBank/DDBJ whole genome shotgun (WGS) entry which is preliminary data.</text>
</comment>
<keyword evidence="2" id="KW-1185">Reference proteome</keyword>
<proteinExistence type="predicted"/>
<reference evidence="1 2" key="1">
    <citation type="submission" date="2020-08" db="EMBL/GenBank/DDBJ databases">
        <title>Genomic Encyclopedia of Type Strains, Phase IV (KMG-IV): sequencing the most valuable type-strain genomes for metagenomic binning, comparative biology and taxonomic classification.</title>
        <authorList>
            <person name="Goeker M."/>
        </authorList>
    </citation>
    <scope>NUCLEOTIDE SEQUENCE [LARGE SCALE GENOMIC DNA]</scope>
    <source>
        <strain evidence="1 2">DSM 22336</strain>
    </source>
</reference>
<dbReference type="EMBL" id="JACIIU010000029">
    <property type="protein sequence ID" value="MBB6262403.1"/>
    <property type="molecule type" value="Genomic_DNA"/>
</dbReference>
<gene>
    <name evidence="1" type="ORF">FHS77_002977</name>
</gene>
<dbReference type="AlphaFoldDB" id="A0A841LW47"/>
<protein>
    <recommendedName>
        <fullName evidence="3">Galactosyltransferase Lgt5</fullName>
    </recommendedName>
</protein>
<dbReference type="Gene3D" id="3.90.550.20">
    <property type="match status" value="1"/>
</dbReference>
<dbReference type="InterPro" id="IPR029044">
    <property type="entry name" value="Nucleotide-diphossugar_trans"/>
</dbReference>
<organism evidence="1 2">
    <name type="scientific">Paenochrobactrum gallinarii</name>
    <dbReference type="NCBI Taxonomy" id="643673"/>
    <lineage>
        <taxon>Bacteria</taxon>
        <taxon>Pseudomonadati</taxon>
        <taxon>Pseudomonadota</taxon>
        <taxon>Alphaproteobacteria</taxon>
        <taxon>Hyphomicrobiales</taxon>
        <taxon>Brucellaceae</taxon>
        <taxon>Paenochrobactrum</taxon>
    </lineage>
</organism>
<dbReference type="Proteomes" id="UP000555393">
    <property type="component" value="Unassembled WGS sequence"/>
</dbReference>
<accession>A0A841LW47</accession>
<evidence type="ECO:0008006" key="3">
    <source>
        <dbReference type="Google" id="ProtNLM"/>
    </source>
</evidence>
<name>A0A841LW47_9HYPH</name>
<sequence>MSTINTVWIGKKLGPVHVACLKSFIRHGHDVVLHTYGKPEDTPDGVRLFDANKLMKEEEIVRHKKTNSLTLASDRYRYRILREGMGLYVDCDVYCVRPFEQSEYVMGWHSDDTINNAVLNAPFDSPFLKQVLDASEDLYFIAPWFKKRKKAYYRTRKAIGCPIHISKNKWGTIGPSLVTHCALENGLEQHISPIDIFYPLNWAQLDLLYERGLKVSVRAPEFSGHFLTLN</sequence>
<evidence type="ECO:0000313" key="1">
    <source>
        <dbReference type="EMBL" id="MBB6262403.1"/>
    </source>
</evidence>
<dbReference type="SUPFAM" id="SSF53448">
    <property type="entry name" value="Nucleotide-diphospho-sugar transferases"/>
    <property type="match status" value="1"/>
</dbReference>
<dbReference type="RefSeq" id="WP_184224628.1">
    <property type="nucleotide sequence ID" value="NZ_JACIIU010000029.1"/>
</dbReference>
<evidence type="ECO:0000313" key="2">
    <source>
        <dbReference type="Proteomes" id="UP000555393"/>
    </source>
</evidence>